<evidence type="ECO:0000256" key="2">
    <source>
        <dbReference type="SAM" id="MobiDB-lite"/>
    </source>
</evidence>
<keyword evidence="1" id="KW-0175">Coiled coil</keyword>
<gene>
    <name evidence="3" type="ORF">APTSU1_000145600</name>
</gene>
<organism evidence="3 4">
    <name type="scientific">Apodemus speciosus</name>
    <name type="common">Large Japanese field mouse</name>
    <dbReference type="NCBI Taxonomy" id="105296"/>
    <lineage>
        <taxon>Eukaryota</taxon>
        <taxon>Metazoa</taxon>
        <taxon>Chordata</taxon>
        <taxon>Craniata</taxon>
        <taxon>Vertebrata</taxon>
        <taxon>Euteleostomi</taxon>
        <taxon>Mammalia</taxon>
        <taxon>Eutheria</taxon>
        <taxon>Euarchontoglires</taxon>
        <taxon>Glires</taxon>
        <taxon>Rodentia</taxon>
        <taxon>Myomorpha</taxon>
        <taxon>Muroidea</taxon>
        <taxon>Muridae</taxon>
        <taxon>Murinae</taxon>
        <taxon>Apodemus</taxon>
    </lineage>
</organism>
<dbReference type="InterPro" id="IPR026811">
    <property type="entry name" value="CIZ1"/>
</dbReference>
<feature type="coiled-coil region" evidence="1">
    <location>
        <begin position="1"/>
        <end position="33"/>
    </location>
</feature>
<dbReference type="EMBL" id="BAAFST010000002">
    <property type="protein sequence ID" value="GAB1286226.1"/>
    <property type="molecule type" value="Genomic_DNA"/>
</dbReference>
<dbReference type="PANTHER" id="PTHR15491:SF9">
    <property type="entry name" value="CIP1-INTERACTING ZINC FINGER PROTEIN"/>
    <property type="match status" value="1"/>
</dbReference>
<feature type="region of interest" description="Disordered" evidence="2">
    <location>
        <begin position="128"/>
        <end position="175"/>
    </location>
</feature>
<evidence type="ECO:0000313" key="4">
    <source>
        <dbReference type="Proteomes" id="UP001623349"/>
    </source>
</evidence>
<evidence type="ECO:0000256" key="1">
    <source>
        <dbReference type="SAM" id="Coils"/>
    </source>
</evidence>
<feature type="compositionally biased region" description="Polar residues" evidence="2">
    <location>
        <begin position="141"/>
        <end position="163"/>
    </location>
</feature>
<proteinExistence type="predicted"/>
<feature type="region of interest" description="Disordered" evidence="2">
    <location>
        <begin position="36"/>
        <end position="75"/>
    </location>
</feature>
<name>A0ABQ0EHG6_APOSI</name>
<accession>A0ABQ0EHG6</accession>
<evidence type="ECO:0000313" key="3">
    <source>
        <dbReference type="EMBL" id="GAB1286226.1"/>
    </source>
</evidence>
<keyword evidence="4" id="KW-1185">Reference proteome</keyword>
<comment type="caution">
    <text evidence="3">The sequence shown here is derived from an EMBL/GenBank/DDBJ whole genome shotgun (WGS) entry which is preliminary data.</text>
</comment>
<dbReference type="Proteomes" id="UP001623349">
    <property type="component" value="Unassembled WGS sequence"/>
</dbReference>
<reference evidence="3 4" key="1">
    <citation type="submission" date="2024-08" db="EMBL/GenBank/DDBJ databases">
        <title>The draft genome of Apodemus speciosus.</title>
        <authorList>
            <person name="Nabeshima K."/>
            <person name="Suzuki S."/>
            <person name="Onuma M."/>
        </authorList>
    </citation>
    <scope>NUCLEOTIDE SEQUENCE [LARGE SCALE GENOMIC DNA]</scope>
    <source>
        <strain evidence="3">IB14-021</strain>
    </source>
</reference>
<sequence length="202" mass="21924">MFNQQLQQQQLQQQLQQQQLQQQQQQILQLQQLLQQSPPQTSLSMPVSRGPPPAVTPATASESPGPPPDLPAQWPHAAKSFAPTAVASGPGNLRAYNVTAPSLAAPSLTPPQMVTPNLQQFFPQATRQSLLGPPPVGVPINPSQLNHPGRNSQKQARTPSSNPNRKDKVSQFSPGRLGTCSVDQCGLELREIHLPLPPECWD</sequence>
<protein>
    <submittedName>
        <fullName evidence="3">CDKN1A-interacting zinc finger protein 1</fullName>
    </submittedName>
</protein>
<dbReference type="PANTHER" id="PTHR15491">
    <property type="match status" value="1"/>
</dbReference>